<dbReference type="Gene3D" id="3.30.420.40">
    <property type="match status" value="1"/>
</dbReference>
<dbReference type="CDD" id="cd24023">
    <property type="entry name" value="ASKHA_NBD_ParM_Alp7A-like"/>
    <property type="match status" value="1"/>
</dbReference>
<accession>A0A162TIY4</accession>
<evidence type="ECO:0008006" key="3">
    <source>
        <dbReference type="Google" id="ProtNLM"/>
    </source>
</evidence>
<proteinExistence type="predicted"/>
<protein>
    <recommendedName>
        <fullName evidence="3">Actin-like protein N-terminal domain-containing protein</fullName>
    </recommendedName>
</protein>
<dbReference type="EMBL" id="LWAE01000002">
    <property type="protein sequence ID" value="KZL92704.1"/>
    <property type="molecule type" value="Genomic_DNA"/>
</dbReference>
<dbReference type="RefSeq" id="WP_066622372.1">
    <property type="nucleotide sequence ID" value="NZ_FQXL01000021.1"/>
</dbReference>
<reference evidence="1 2" key="1">
    <citation type="submission" date="2016-04" db="EMBL/GenBank/DDBJ databases">
        <title>Genome sequence of Clostridium magnum DSM 2767.</title>
        <authorList>
            <person name="Poehlein A."/>
            <person name="Uhlig R."/>
            <person name="Fischer R."/>
            <person name="Bahl H."/>
            <person name="Daniel R."/>
        </authorList>
    </citation>
    <scope>NUCLEOTIDE SEQUENCE [LARGE SCALE GENOMIC DNA]</scope>
    <source>
        <strain evidence="1 2">DSM 2767</strain>
    </source>
</reference>
<gene>
    <name evidence="1" type="ORF">CLMAG_25180</name>
</gene>
<evidence type="ECO:0000313" key="2">
    <source>
        <dbReference type="Proteomes" id="UP000076603"/>
    </source>
</evidence>
<dbReference type="SUPFAM" id="SSF53067">
    <property type="entry name" value="Actin-like ATPase domain"/>
    <property type="match status" value="1"/>
</dbReference>
<dbReference type="PATRIC" id="fig|1121326.3.peg.2520"/>
<dbReference type="OrthoDB" id="5412507at2"/>
<dbReference type="Proteomes" id="UP000076603">
    <property type="component" value="Unassembled WGS sequence"/>
</dbReference>
<evidence type="ECO:0000313" key="1">
    <source>
        <dbReference type="EMBL" id="KZL92704.1"/>
    </source>
</evidence>
<name>A0A162TIY4_9CLOT</name>
<dbReference type="AlphaFoldDB" id="A0A162TIY4"/>
<dbReference type="STRING" id="1121326.CLMAG_25180"/>
<dbReference type="InterPro" id="IPR043129">
    <property type="entry name" value="ATPase_NBD"/>
</dbReference>
<organism evidence="1 2">
    <name type="scientific">Clostridium magnum DSM 2767</name>
    <dbReference type="NCBI Taxonomy" id="1121326"/>
    <lineage>
        <taxon>Bacteria</taxon>
        <taxon>Bacillati</taxon>
        <taxon>Bacillota</taxon>
        <taxon>Clostridia</taxon>
        <taxon>Eubacteriales</taxon>
        <taxon>Clostridiaceae</taxon>
        <taxon>Clostridium</taxon>
    </lineage>
</organism>
<keyword evidence="2" id="KW-1185">Reference proteome</keyword>
<comment type="caution">
    <text evidence="1">The sequence shown here is derived from an EMBL/GenBank/DDBJ whole genome shotgun (WGS) entry which is preliminary data.</text>
</comment>
<sequence length="407" mass="45678">MNYKVAVDGGNSGIKVVVEGVLEMLLPNINASSTVDYRLNDAYSTSRNKGKDLLHVQITKNFDKGHKGTKTTIFGAMAEKMQGDKENRQSTNKCNDERLIENIIISVAYSIIALKMENKEKLSPEMTFNVDLSTGLPYQEWSEELNGEKKFDIFRNNLLGNHRVSFLSPYFKELGVENIEVVIKHVDVGVEGSAALNAIRAFAEDDIDEMTDEDLIEKAVIVADIGAFTTEFIGAQWVQVSGDDEELECELKVFPHISKGIDEGVGLTMDKAIEKIKIECDDLRDNLIRRDIERAYTTPAGKKKGQVGWIPGKDINVNQWVYPMMDTLGDSIARKFYGFYNTRSIRKNIIRIYICGGGSQFEILANKFKETLVNDGYSADMIVTVSMPSPIYANCYGYYAELVDDEE</sequence>